<evidence type="ECO:0000313" key="18">
    <source>
        <dbReference type="EMBL" id="KXA13398.1"/>
    </source>
</evidence>
<dbReference type="GO" id="GO:0052657">
    <property type="term" value="F:guanine phosphoribosyltransferase activity"/>
    <property type="evidence" value="ECO:0007669"/>
    <property type="project" value="UniProtKB-ARBA"/>
</dbReference>
<dbReference type="GO" id="GO:0032263">
    <property type="term" value="P:GMP salvage"/>
    <property type="evidence" value="ECO:0007669"/>
    <property type="project" value="TreeGrafter"/>
</dbReference>
<reference evidence="19" key="1">
    <citation type="submission" date="2016-01" db="EMBL/GenBank/DDBJ databases">
        <authorList>
            <person name="Mitreva M."/>
            <person name="Pepin K.H."/>
            <person name="Mihindukulasuriya K.A."/>
            <person name="Fulton R."/>
            <person name="Fronick C."/>
            <person name="O'Laughlin M."/>
            <person name="Miner T."/>
            <person name="Herter B."/>
            <person name="Rosa B.A."/>
            <person name="Cordes M."/>
            <person name="Tomlinson C."/>
            <person name="Wollam A."/>
            <person name="Palsikar V.B."/>
            <person name="Mardis E.R."/>
            <person name="Wilson R.K."/>
        </authorList>
    </citation>
    <scope>NUCLEOTIDE SEQUENCE [LARGE SCALE GENOMIC DNA]</scope>
    <source>
        <strain evidence="19">CMW8396</strain>
    </source>
</reference>
<evidence type="ECO:0000256" key="3">
    <source>
        <dbReference type="ARBA" id="ARBA00004669"/>
    </source>
</evidence>
<feature type="coiled-coil region" evidence="16">
    <location>
        <begin position="20"/>
        <end position="51"/>
    </location>
</feature>
<evidence type="ECO:0000259" key="17">
    <source>
        <dbReference type="Pfam" id="PF00156"/>
    </source>
</evidence>
<evidence type="ECO:0000256" key="4">
    <source>
        <dbReference type="ARBA" id="ARBA00008391"/>
    </source>
</evidence>
<dbReference type="Proteomes" id="UP000070617">
    <property type="component" value="Unassembled WGS sequence"/>
</dbReference>
<evidence type="ECO:0000256" key="10">
    <source>
        <dbReference type="ARBA" id="ARBA00022726"/>
    </source>
</evidence>
<accession>A0A133NAT0</accession>
<dbReference type="AlphaFoldDB" id="A0A133NAT0"/>
<dbReference type="InterPro" id="IPR000836">
    <property type="entry name" value="PRTase_dom"/>
</dbReference>
<dbReference type="GO" id="GO:0046100">
    <property type="term" value="P:hypoxanthine metabolic process"/>
    <property type="evidence" value="ECO:0007669"/>
    <property type="project" value="TreeGrafter"/>
</dbReference>
<keyword evidence="6 15" id="KW-0963">Cytoplasm</keyword>
<dbReference type="InterPro" id="IPR050408">
    <property type="entry name" value="HGPRT"/>
</dbReference>
<evidence type="ECO:0000256" key="11">
    <source>
        <dbReference type="ARBA" id="ARBA00022741"/>
    </source>
</evidence>
<gene>
    <name evidence="18" type="ORF">HMPREF3206_01299</name>
</gene>
<dbReference type="GO" id="GO:0032264">
    <property type="term" value="P:IMP salvage"/>
    <property type="evidence" value="ECO:0007669"/>
    <property type="project" value="UniProtKB-UniPathway"/>
</dbReference>
<evidence type="ECO:0000256" key="13">
    <source>
        <dbReference type="ARBA" id="ARBA00048811"/>
    </source>
</evidence>
<keyword evidence="8 15" id="KW-0808">Transferase</keyword>
<keyword evidence="7 15" id="KW-0328">Glycosyltransferase</keyword>
<comment type="caution">
    <text evidence="18">The sequence shown here is derived from an EMBL/GenBank/DDBJ whole genome shotgun (WGS) entry which is preliminary data.</text>
</comment>
<dbReference type="GO" id="GO:0006166">
    <property type="term" value="P:purine ribonucleoside salvage"/>
    <property type="evidence" value="ECO:0007669"/>
    <property type="project" value="UniProtKB-KW"/>
</dbReference>
<evidence type="ECO:0000256" key="5">
    <source>
        <dbReference type="ARBA" id="ARBA00011895"/>
    </source>
</evidence>
<dbReference type="InterPro" id="IPR029057">
    <property type="entry name" value="PRTase-like"/>
</dbReference>
<evidence type="ECO:0000256" key="15">
    <source>
        <dbReference type="RuleBase" id="RU364099"/>
    </source>
</evidence>
<dbReference type="FunFam" id="3.40.50.2020:FF:000006">
    <property type="entry name" value="Hypoxanthine phosphoribosyltransferase"/>
    <property type="match status" value="1"/>
</dbReference>
<sequence>MIEREEEALFLRRILRVNYRIETMINRERVEERIRELAKEIERDYKDRKEEVIFLGLLKGSVMFLSDLIKETNLDLKIDFMSVSSYGNGTTTSGVVKILKDTDFDVKGKNLLIVEDIIDTGLTLKYVKEFLYAKGAAEIKICTLLDKPERRKVELKGDYVGFTIPDAFVVGYGLDYDQKYRNLPYVGIVVFEEN</sequence>
<dbReference type="UniPathway" id="UPA00591">
    <property type="reaction ID" value="UER00648"/>
</dbReference>
<dbReference type="Pfam" id="PF00156">
    <property type="entry name" value="Pribosyltran"/>
    <property type="match status" value="1"/>
</dbReference>
<dbReference type="STRING" id="134605.HMPREF3206_01299"/>
<evidence type="ECO:0000256" key="12">
    <source>
        <dbReference type="ARBA" id="ARBA00022842"/>
    </source>
</evidence>
<dbReference type="CDD" id="cd06223">
    <property type="entry name" value="PRTases_typeI"/>
    <property type="match status" value="1"/>
</dbReference>
<evidence type="ECO:0000256" key="6">
    <source>
        <dbReference type="ARBA" id="ARBA00022490"/>
    </source>
</evidence>
<dbReference type="GO" id="GO:0004422">
    <property type="term" value="F:hypoxanthine phosphoribosyltransferase activity"/>
    <property type="evidence" value="ECO:0007669"/>
    <property type="project" value="InterPro"/>
</dbReference>
<dbReference type="GO" id="GO:0000166">
    <property type="term" value="F:nucleotide binding"/>
    <property type="evidence" value="ECO:0007669"/>
    <property type="project" value="UniProtKB-KW"/>
</dbReference>
<keyword evidence="9 15" id="KW-0479">Metal-binding</keyword>
<organism evidence="18 19">
    <name type="scientific">Fusobacterium equinum</name>
    <dbReference type="NCBI Taxonomy" id="134605"/>
    <lineage>
        <taxon>Bacteria</taxon>
        <taxon>Fusobacteriati</taxon>
        <taxon>Fusobacteriota</taxon>
        <taxon>Fusobacteriia</taxon>
        <taxon>Fusobacteriales</taxon>
        <taxon>Fusobacteriaceae</taxon>
        <taxon>Fusobacterium</taxon>
    </lineage>
</organism>
<dbReference type="EMBL" id="LRPX01000069">
    <property type="protein sequence ID" value="KXA13398.1"/>
    <property type="molecule type" value="Genomic_DNA"/>
</dbReference>
<comment type="pathway">
    <text evidence="3 15">Purine metabolism; IMP biosynthesis via salvage pathway; IMP from hypoxanthine: step 1/1.</text>
</comment>
<dbReference type="SUPFAM" id="SSF53271">
    <property type="entry name" value="PRTase-like"/>
    <property type="match status" value="1"/>
</dbReference>
<dbReference type="GO" id="GO:0005829">
    <property type="term" value="C:cytosol"/>
    <property type="evidence" value="ECO:0007669"/>
    <property type="project" value="TreeGrafter"/>
</dbReference>
<dbReference type="PATRIC" id="fig|134605.3.peg.1285"/>
<comment type="catalytic activity">
    <reaction evidence="13">
        <text>GMP + diphosphate = guanine + 5-phospho-alpha-D-ribose 1-diphosphate</text>
        <dbReference type="Rhea" id="RHEA:25424"/>
        <dbReference type="ChEBI" id="CHEBI:16235"/>
        <dbReference type="ChEBI" id="CHEBI:33019"/>
        <dbReference type="ChEBI" id="CHEBI:58017"/>
        <dbReference type="ChEBI" id="CHEBI:58115"/>
        <dbReference type="EC" id="2.4.2.8"/>
    </reaction>
    <physiologicalReaction direction="right-to-left" evidence="13">
        <dbReference type="Rhea" id="RHEA:25426"/>
    </physiologicalReaction>
</comment>
<dbReference type="Gene3D" id="3.40.50.2020">
    <property type="match status" value="1"/>
</dbReference>
<evidence type="ECO:0000256" key="9">
    <source>
        <dbReference type="ARBA" id="ARBA00022723"/>
    </source>
</evidence>
<dbReference type="PANTHER" id="PTHR43340:SF1">
    <property type="entry name" value="HYPOXANTHINE PHOSPHORIBOSYLTRANSFERASE"/>
    <property type="match status" value="1"/>
</dbReference>
<evidence type="ECO:0000256" key="16">
    <source>
        <dbReference type="SAM" id="Coils"/>
    </source>
</evidence>
<dbReference type="PANTHER" id="PTHR43340">
    <property type="entry name" value="HYPOXANTHINE-GUANINE PHOSPHORIBOSYLTRANSFERASE"/>
    <property type="match status" value="1"/>
</dbReference>
<evidence type="ECO:0000256" key="7">
    <source>
        <dbReference type="ARBA" id="ARBA00022676"/>
    </source>
</evidence>
<keyword evidence="11 15" id="KW-0547">Nucleotide-binding</keyword>
<evidence type="ECO:0000256" key="14">
    <source>
        <dbReference type="ARBA" id="ARBA00049402"/>
    </source>
</evidence>
<evidence type="ECO:0000256" key="2">
    <source>
        <dbReference type="ARBA" id="ARBA00004496"/>
    </source>
</evidence>
<dbReference type="GO" id="GO:0006178">
    <property type="term" value="P:guanine salvage"/>
    <property type="evidence" value="ECO:0007669"/>
    <property type="project" value="TreeGrafter"/>
</dbReference>
<evidence type="ECO:0000313" key="19">
    <source>
        <dbReference type="Proteomes" id="UP000070617"/>
    </source>
</evidence>
<keyword evidence="19" id="KW-1185">Reference proteome</keyword>
<proteinExistence type="inferred from homology"/>
<dbReference type="GO" id="GO:0000287">
    <property type="term" value="F:magnesium ion binding"/>
    <property type="evidence" value="ECO:0007669"/>
    <property type="project" value="TreeGrafter"/>
</dbReference>
<evidence type="ECO:0000256" key="1">
    <source>
        <dbReference type="ARBA" id="ARBA00001946"/>
    </source>
</evidence>
<protein>
    <recommendedName>
        <fullName evidence="5 15">Hypoxanthine phosphoribosyltransferase</fullName>
        <ecNumber evidence="5 15">2.4.2.8</ecNumber>
    </recommendedName>
</protein>
<keyword evidence="16" id="KW-0175">Coiled coil</keyword>
<comment type="subcellular location">
    <subcellularLocation>
        <location evidence="2 15">Cytoplasm</location>
    </subcellularLocation>
</comment>
<dbReference type="InterPro" id="IPR005904">
    <property type="entry name" value="Hxn_phspho_trans"/>
</dbReference>
<dbReference type="EC" id="2.4.2.8" evidence="5 15"/>
<comment type="cofactor">
    <cofactor evidence="1 15">
        <name>Mg(2+)</name>
        <dbReference type="ChEBI" id="CHEBI:18420"/>
    </cofactor>
</comment>
<keyword evidence="10 15" id="KW-0660">Purine salvage</keyword>
<name>A0A133NAT0_9FUSO</name>
<dbReference type="NCBIfam" id="TIGR01203">
    <property type="entry name" value="HGPRTase"/>
    <property type="match status" value="1"/>
</dbReference>
<keyword evidence="12 15" id="KW-0460">Magnesium</keyword>
<comment type="similarity">
    <text evidence="4 15">Belongs to the purine/pyrimidine phosphoribosyltransferase family.</text>
</comment>
<comment type="catalytic activity">
    <reaction evidence="14">
        <text>IMP + diphosphate = hypoxanthine + 5-phospho-alpha-D-ribose 1-diphosphate</text>
        <dbReference type="Rhea" id="RHEA:17973"/>
        <dbReference type="ChEBI" id="CHEBI:17368"/>
        <dbReference type="ChEBI" id="CHEBI:33019"/>
        <dbReference type="ChEBI" id="CHEBI:58017"/>
        <dbReference type="ChEBI" id="CHEBI:58053"/>
        <dbReference type="EC" id="2.4.2.8"/>
    </reaction>
    <physiologicalReaction direction="right-to-left" evidence="14">
        <dbReference type="Rhea" id="RHEA:17975"/>
    </physiologicalReaction>
</comment>
<evidence type="ECO:0000256" key="8">
    <source>
        <dbReference type="ARBA" id="ARBA00022679"/>
    </source>
</evidence>
<feature type="domain" description="Phosphoribosyltransferase" evidence="17">
    <location>
        <begin position="28"/>
        <end position="176"/>
    </location>
</feature>